<evidence type="ECO:0000313" key="2">
    <source>
        <dbReference type="EMBL" id="MQM19490.1"/>
    </source>
</evidence>
<dbReference type="EMBL" id="NMUH01008952">
    <property type="protein sequence ID" value="MQM19490.1"/>
    <property type="molecule type" value="Genomic_DNA"/>
</dbReference>
<accession>A0A843XK21</accession>
<keyword evidence="3" id="KW-1185">Reference proteome</keyword>
<name>A0A843XK21_COLES</name>
<reference evidence="2" key="1">
    <citation type="submission" date="2017-07" db="EMBL/GenBank/DDBJ databases">
        <title>Taro Niue Genome Assembly and Annotation.</title>
        <authorList>
            <person name="Atibalentja N."/>
            <person name="Keating K."/>
            <person name="Fields C.J."/>
        </authorList>
    </citation>
    <scope>NUCLEOTIDE SEQUENCE</scope>
    <source>
        <strain evidence="2">Niue_2</strain>
        <tissue evidence="2">Leaf</tissue>
    </source>
</reference>
<feature type="region of interest" description="Disordered" evidence="1">
    <location>
        <begin position="202"/>
        <end position="222"/>
    </location>
</feature>
<evidence type="ECO:0000256" key="1">
    <source>
        <dbReference type="SAM" id="MobiDB-lite"/>
    </source>
</evidence>
<evidence type="ECO:0000313" key="3">
    <source>
        <dbReference type="Proteomes" id="UP000652761"/>
    </source>
</evidence>
<sequence>MLKKKPANFQTFNSTVSIEETSYLSSEFAPTYRPLLPGPMIGLLFPSMQGLPPPSMKGSFIAFPPPSPPFVDSSSCSESLGQKFLEWMIEEIRVVEEMIQRKVLSICLRGFGKASRIFGRGWISRHRYHRLHCHLGMERLLWFGIPCEASARSQEADSDQRMLCVCVMNVMNACNEDDKRSKEEKGGRRCGLLRRQLEEVDGVDEAPPVAPQWNEEDAPKSKDEGVEGLELTSLLLSFGTRVSDPARHRLKPRFPRQSGRASPRLIEESHFEALRCNMKFARYVAKMACLQLPRLGVRFARK</sequence>
<comment type="caution">
    <text evidence="2">The sequence shown here is derived from an EMBL/GenBank/DDBJ whole genome shotgun (WGS) entry which is preliminary data.</text>
</comment>
<dbReference type="AlphaFoldDB" id="A0A843XK21"/>
<gene>
    <name evidence="2" type="ORF">Taro_052495</name>
</gene>
<proteinExistence type="predicted"/>
<protein>
    <submittedName>
        <fullName evidence="2">Uncharacterized protein</fullName>
    </submittedName>
</protein>
<dbReference type="Proteomes" id="UP000652761">
    <property type="component" value="Unassembled WGS sequence"/>
</dbReference>
<organism evidence="2 3">
    <name type="scientific">Colocasia esculenta</name>
    <name type="common">Wild taro</name>
    <name type="synonym">Arum esculentum</name>
    <dbReference type="NCBI Taxonomy" id="4460"/>
    <lineage>
        <taxon>Eukaryota</taxon>
        <taxon>Viridiplantae</taxon>
        <taxon>Streptophyta</taxon>
        <taxon>Embryophyta</taxon>
        <taxon>Tracheophyta</taxon>
        <taxon>Spermatophyta</taxon>
        <taxon>Magnoliopsida</taxon>
        <taxon>Liliopsida</taxon>
        <taxon>Araceae</taxon>
        <taxon>Aroideae</taxon>
        <taxon>Colocasieae</taxon>
        <taxon>Colocasia</taxon>
    </lineage>
</organism>